<keyword evidence="2" id="KW-0201">Cytochrome c-type biogenesis</keyword>
<dbReference type="EMBL" id="NEVM01000005">
    <property type="protein sequence ID" value="OZI32523.1"/>
    <property type="molecule type" value="Genomic_DNA"/>
</dbReference>
<keyword evidence="4" id="KW-1015">Disulfide bond</keyword>
<dbReference type="InterPro" id="IPR013766">
    <property type="entry name" value="Thioredoxin_domain"/>
</dbReference>
<evidence type="ECO:0000256" key="1">
    <source>
        <dbReference type="ARBA" id="ARBA00004418"/>
    </source>
</evidence>
<name>A0A261S7W5_9BORD</name>
<keyword evidence="5" id="KW-0676">Redox-active center</keyword>
<dbReference type="Pfam" id="PF08534">
    <property type="entry name" value="Redoxin"/>
    <property type="match status" value="1"/>
</dbReference>
<accession>A0A261S7W5</accession>
<dbReference type="Gene3D" id="3.40.30.10">
    <property type="entry name" value="Glutaredoxin"/>
    <property type="match status" value="1"/>
</dbReference>
<gene>
    <name evidence="8" type="ORF">CAL29_27545</name>
</gene>
<evidence type="ECO:0000256" key="3">
    <source>
        <dbReference type="ARBA" id="ARBA00022764"/>
    </source>
</evidence>
<dbReference type="GO" id="GO:0017004">
    <property type="term" value="P:cytochrome complex assembly"/>
    <property type="evidence" value="ECO:0007669"/>
    <property type="project" value="UniProtKB-KW"/>
</dbReference>
<dbReference type="GO" id="GO:0015036">
    <property type="term" value="F:disulfide oxidoreductase activity"/>
    <property type="evidence" value="ECO:0007669"/>
    <property type="project" value="UniProtKB-ARBA"/>
</dbReference>
<reference evidence="9" key="1">
    <citation type="submission" date="2017-05" db="EMBL/GenBank/DDBJ databases">
        <title>Complete and WGS of Bordetella genogroups.</title>
        <authorList>
            <person name="Spilker T."/>
            <person name="Lipuma J."/>
        </authorList>
    </citation>
    <scope>NUCLEOTIDE SEQUENCE [LARGE SCALE GENOMIC DNA]</scope>
    <source>
        <strain evidence="9">AU16122</strain>
    </source>
</reference>
<comment type="caution">
    <text evidence="8">The sequence shown here is derived from an EMBL/GenBank/DDBJ whole genome shotgun (WGS) entry which is preliminary data.</text>
</comment>
<dbReference type="Proteomes" id="UP000216020">
    <property type="component" value="Unassembled WGS sequence"/>
</dbReference>
<dbReference type="PANTHER" id="PTHR42852">
    <property type="entry name" value="THIOL:DISULFIDE INTERCHANGE PROTEIN DSBE"/>
    <property type="match status" value="1"/>
</dbReference>
<evidence type="ECO:0000256" key="4">
    <source>
        <dbReference type="ARBA" id="ARBA00023157"/>
    </source>
</evidence>
<evidence type="ECO:0000313" key="9">
    <source>
        <dbReference type="Proteomes" id="UP000216020"/>
    </source>
</evidence>
<dbReference type="InterPro" id="IPR013740">
    <property type="entry name" value="Redoxin"/>
</dbReference>
<dbReference type="SUPFAM" id="SSF52833">
    <property type="entry name" value="Thioredoxin-like"/>
    <property type="match status" value="1"/>
</dbReference>
<evidence type="ECO:0000256" key="5">
    <source>
        <dbReference type="ARBA" id="ARBA00023284"/>
    </source>
</evidence>
<keyword evidence="6" id="KW-0732">Signal</keyword>
<keyword evidence="9" id="KW-1185">Reference proteome</keyword>
<feature type="chain" id="PRO_5012808435" description="Thioredoxin domain-containing protein" evidence="6">
    <location>
        <begin position="29"/>
        <end position="177"/>
    </location>
</feature>
<dbReference type="CDD" id="cd02966">
    <property type="entry name" value="TlpA_like_family"/>
    <property type="match status" value="1"/>
</dbReference>
<dbReference type="InterPro" id="IPR050553">
    <property type="entry name" value="Thioredoxin_ResA/DsbE_sf"/>
</dbReference>
<dbReference type="GO" id="GO:0042597">
    <property type="term" value="C:periplasmic space"/>
    <property type="evidence" value="ECO:0007669"/>
    <property type="project" value="UniProtKB-SubCell"/>
</dbReference>
<dbReference type="PANTHER" id="PTHR42852:SF6">
    <property type="entry name" value="THIOL:DISULFIDE INTERCHANGE PROTEIN DSBE"/>
    <property type="match status" value="1"/>
</dbReference>
<protein>
    <recommendedName>
        <fullName evidence="7">Thioredoxin domain-containing protein</fullName>
    </recommendedName>
</protein>
<dbReference type="OrthoDB" id="9811352at2"/>
<dbReference type="AlphaFoldDB" id="A0A261S7W5"/>
<keyword evidence="3" id="KW-0574">Periplasm</keyword>
<sequence length="177" mass="18827">MDRRTFLLRTVTLAASAWLARYMPVALAADSASADSAGPDTRDLLAREFPGLDGGQHRVGEWLGQPVVVNFWATWCAPCVKEMPALDALGKAHPNARFVGIGIDSADNIRKFLAKVPVSYPLLVAGPGTIDLMRGLGNAPGGLPFTVLLDKDGRISHKVLGPVKEDDISARLKSLGA</sequence>
<organism evidence="8 9">
    <name type="scientific">Bordetella genomosp. 10</name>
    <dbReference type="NCBI Taxonomy" id="1416804"/>
    <lineage>
        <taxon>Bacteria</taxon>
        <taxon>Pseudomonadati</taxon>
        <taxon>Pseudomonadota</taxon>
        <taxon>Betaproteobacteria</taxon>
        <taxon>Burkholderiales</taxon>
        <taxon>Alcaligenaceae</taxon>
        <taxon>Bordetella</taxon>
    </lineage>
</organism>
<evidence type="ECO:0000256" key="6">
    <source>
        <dbReference type="SAM" id="SignalP"/>
    </source>
</evidence>
<dbReference type="PROSITE" id="PS51352">
    <property type="entry name" value="THIOREDOXIN_2"/>
    <property type="match status" value="1"/>
</dbReference>
<evidence type="ECO:0000313" key="8">
    <source>
        <dbReference type="EMBL" id="OZI32523.1"/>
    </source>
</evidence>
<evidence type="ECO:0000259" key="7">
    <source>
        <dbReference type="PROSITE" id="PS51352"/>
    </source>
</evidence>
<dbReference type="InterPro" id="IPR017937">
    <property type="entry name" value="Thioredoxin_CS"/>
</dbReference>
<comment type="subcellular location">
    <subcellularLocation>
        <location evidence="1">Periplasm</location>
    </subcellularLocation>
</comment>
<dbReference type="RefSeq" id="WP_094856946.1">
    <property type="nucleotide sequence ID" value="NZ_NEVM01000005.1"/>
</dbReference>
<dbReference type="PROSITE" id="PS00194">
    <property type="entry name" value="THIOREDOXIN_1"/>
    <property type="match status" value="1"/>
</dbReference>
<dbReference type="InterPro" id="IPR036249">
    <property type="entry name" value="Thioredoxin-like_sf"/>
</dbReference>
<proteinExistence type="predicted"/>
<feature type="signal peptide" evidence="6">
    <location>
        <begin position="1"/>
        <end position="28"/>
    </location>
</feature>
<evidence type="ECO:0000256" key="2">
    <source>
        <dbReference type="ARBA" id="ARBA00022748"/>
    </source>
</evidence>
<feature type="domain" description="Thioredoxin" evidence="7">
    <location>
        <begin position="26"/>
        <end position="177"/>
    </location>
</feature>